<dbReference type="PANTHER" id="PTHR37984:SF5">
    <property type="entry name" value="PROTEIN NYNRIN-LIKE"/>
    <property type="match status" value="1"/>
</dbReference>
<evidence type="ECO:0000313" key="8">
    <source>
        <dbReference type="EMBL" id="CAH66269.1"/>
    </source>
</evidence>
<feature type="compositionally biased region" description="Basic and acidic residues" evidence="6">
    <location>
        <begin position="500"/>
        <end position="526"/>
    </location>
</feature>
<dbReference type="InterPro" id="IPR041577">
    <property type="entry name" value="RT_RNaseH_2"/>
</dbReference>
<dbReference type="SUPFAM" id="SSF56672">
    <property type="entry name" value="DNA/RNA polymerases"/>
    <property type="match status" value="1"/>
</dbReference>
<accession>Q01LU6</accession>
<keyword evidence="2" id="KW-0548">Nucleotidyltransferase</keyword>
<reference evidence="8" key="1">
    <citation type="journal article" date="2002" name="Nature">
        <title>Sequence and analysis of rice chromosome 4.</title>
        <authorList>
            <person name="Feng Q."/>
            <person name="Zhang Y."/>
            <person name="Hao P."/>
            <person name="Wang S."/>
            <person name="Fu G."/>
            <person name="Huang Y."/>
            <person name="Li Y."/>
            <person name="Zhu J."/>
            <person name="Liu Y."/>
            <person name="Hu X."/>
            <person name="Jia P."/>
            <person name="Zhang Y."/>
            <person name="Zhao Q."/>
            <person name="Ying K."/>
            <person name="Yu S."/>
            <person name="Tang Y."/>
            <person name="Weng Q."/>
            <person name="Zhang L."/>
            <person name="Lu Y."/>
            <person name="Mu J."/>
            <person name="Lu Y."/>
            <person name="Zhang L.S."/>
            <person name="Yu Z."/>
            <person name="Fan D."/>
            <person name="Liu X."/>
            <person name="Lu T."/>
            <person name="Li C."/>
            <person name="Wu Y."/>
            <person name="Sun T."/>
            <person name="Lei H."/>
            <person name="Li T."/>
            <person name="Hu H."/>
            <person name="Guan J."/>
            <person name="Wu M."/>
            <person name="Zhang R."/>
            <person name="Zhou B."/>
            <person name="Chen Z."/>
            <person name="Chen L."/>
            <person name="Jin Z."/>
            <person name="Wang R."/>
            <person name="Yin H."/>
            <person name="Cai Z."/>
            <person name="Ren S."/>
            <person name="Lv G."/>
            <person name="Gu W."/>
            <person name="Zhu G."/>
            <person name="Tu Y."/>
            <person name="Jia J."/>
            <person name="Zhang Y."/>
            <person name="Chen J."/>
            <person name="Kang H."/>
            <person name="Chen X."/>
            <person name="Shao C."/>
            <person name="Sun Y."/>
            <person name="Hu Q."/>
            <person name="Zhang X."/>
            <person name="Zhang W."/>
            <person name="Wang L."/>
            <person name="Ding C."/>
            <person name="Sheng H."/>
            <person name="Gu J."/>
            <person name="Chen S."/>
            <person name="Ni L."/>
            <person name="Zhu F."/>
            <person name="Chen W."/>
            <person name="Lan L."/>
            <person name="Lai Y."/>
            <person name="Cheng Z."/>
            <person name="Gu M."/>
            <person name="Jiang J."/>
            <person name="Li J."/>
            <person name="Hong G."/>
            <person name="Xue Y."/>
            <person name="Han B."/>
        </authorList>
    </citation>
    <scope>NUCLEOTIDE SEQUENCE</scope>
</reference>
<feature type="compositionally biased region" description="Basic and acidic residues" evidence="6">
    <location>
        <begin position="357"/>
        <end position="373"/>
    </location>
</feature>
<dbReference type="GO" id="GO:0016779">
    <property type="term" value="F:nucleotidyltransferase activity"/>
    <property type="evidence" value="ECO:0007669"/>
    <property type="project" value="UniProtKB-KW"/>
</dbReference>
<dbReference type="SUPFAM" id="SSF53098">
    <property type="entry name" value="Ribonuclease H-like"/>
    <property type="match status" value="2"/>
</dbReference>
<dbReference type="GO" id="GO:0003676">
    <property type="term" value="F:nucleic acid binding"/>
    <property type="evidence" value="ECO:0007669"/>
    <property type="project" value="InterPro"/>
</dbReference>
<feature type="region of interest" description="Disordered" evidence="6">
    <location>
        <begin position="343"/>
        <end position="373"/>
    </location>
</feature>
<dbReference type="GO" id="GO:0004519">
    <property type="term" value="F:endonuclease activity"/>
    <property type="evidence" value="ECO:0007669"/>
    <property type="project" value="UniProtKB-KW"/>
</dbReference>
<protein>
    <submittedName>
        <fullName evidence="8">OSIGBa0136B09.5 protein</fullName>
    </submittedName>
</protein>
<keyword evidence="5" id="KW-0511">Multifunctional enzyme</keyword>
<dbReference type="GO" id="GO:0015074">
    <property type="term" value="P:DNA integration"/>
    <property type="evidence" value="ECO:0007669"/>
    <property type="project" value="InterPro"/>
</dbReference>
<dbReference type="InterPro" id="IPR043128">
    <property type="entry name" value="Rev_trsase/Diguanyl_cyclase"/>
</dbReference>
<dbReference type="Gene3D" id="2.40.70.10">
    <property type="entry name" value="Acid Proteases"/>
    <property type="match status" value="1"/>
</dbReference>
<sequence length="1770" mass="198241">MSYYVDPCTNVPQYLLYPVYGYHSSTVARQVGGLGAQGSTTMSSSFVDNNINTNHNQGFSASTMLVWTQVSEIVFPVYTTMPISASPSMTGNENAVATTQDDSMSKDPPAEAENGTSTTSELEKDSNAAKPCRSDKNHEPTRMTSKATRSWCPIHKTRKHTLQACWVFLNVRAEIRACKERGIQRISPTHDVYCPIHKTKNHDLSSCKVFLSAMKAPSPKVQQSHIPIRDKDKEQGATPISDRFVGVIDIDPHEPSVLHLLEDYGSLTTSAPQEVLAIDDVGTSACTNTEAENQVITPAQHIRAVNAILRETPYDPVLNDDLARWTERLRESVANLGNAFEEAAAAARPKQPPTGDANDRDSRHNRHDHDEHEQRAILVEDNAIMTTMVEIGAETTAGDGDRILENPADVLVLMRRNQATHRHRHHPRHLHQIDILEGRLIADNPLLPALGVELSVVHFGMSDGLKDSNLEQYRNTMGAPTRKSSFRLFEIVDRCAHADDALRRKNDKPKTGGEKKPAKDAPESSKKKNCKSGKRKAQAEVLAAEYANPPKRPDPQGSDAKKAWYPIHKTDRHSLENCLVFKKLLEKHIAFEKGKRVRVVEKDAEAAAQESDSAYPDSDLHVSHIFGGSTAYSSKREYKKVEREVCSTWQGAAPKMKWSKQKIEFSEEDHPKTAVIPGRYPIVFEPTIQNIKVARVLIDGGSSINLLFASALDAMGIPRSELTPTDQPFHGITPQSSSKPFGKITLPVTFGQANNFRTEQITFDVAEFDTAYNAIIGRTALAKFKAASHYAYQVLKMPRPKGTITVQGNAKLAVQCDKRSLDMVEQTPSPPATTKPPKKVSKTNKTPKLDGAIKIVPLSSANPDKTPSDMPGVPREVIEHKLMVRPNAKPVKQKLRRFAPDLKQAIREELNKLLKAGFIREVLHPEWLANPVMMRKANGKWRMCVDFTDLNKACPKDHFPLPRIDQLVDSTAGCELLSFLDAYSGYQQISMAKEDEEKTAFITPFGGALSDQLGNNVEAYVDDIVVKTKTSDSLIDDLREMFDNLRQYRLMLNPEKCTFGVPSGKLLGFLVSVRGIEANLEKIKAIENMKSPTRLKEVQKLTGCMAALSRFVAKMGERGQPFFALLKKQDKFVWTQEAKEAFVALKRYLSNPPVLVAPQPNEEIFLYIAATPYSVSTVIVVEREKIQRPVYYVSKALHDAKTRYSQIQKLLYAVIMTSRKLRHYFQAHRVTVVSSFPLGEVVRNKDVVSRIAKWVVELSQFDVHFVPQKAIKSQVLANFVADWTMPDNKSDNQVDNETWTMAFDGALNSQGAWAGFILTSPSGDQFKHAIHLNFRATNNTAEYEGLLAGIRAAAALGVHKDYKCSNPELSKYLAEVRKLEKRFDGIEVRHVYRKDNIEPDDLARRASRREPLEPGTFLDILTKPSVKEVSGEVSPAAPDISSEATEAERAVADIETTYDWRIPLIKFIDSEELPEDDTEAEKITRKAKIYCMVLLKCVSSDNGRHLLLDIHEGICGSHATGRTLVGKAFRQGFFWPTALKDACDMVQRYEACQFHSKHTKLPVQALQTIPPTWPFSCWGLDILGPFPRGQGGYRFLFVAIDKFIKWIEAVPTGEIKADNAIKFMKGIFCRYGLPHRIITDNGPQFISADFQDYCIGLGVKICFASVSHPQSNGQVERANGIVLQGIKTHVYDRLMSHDKKWVEELPSVLWAVRTTPTTSKKEIPFFLVYGSEAMLPSELRHQSTRVQKYSEEDQEEQQNIDVNLLEEHRE</sequence>
<evidence type="ECO:0000259" key="7">
    <source>
        <dbReference type="PROSITE" id="PS50994"/>
    </source>
</evidence>
<feature type="region of interest" description="Disordered" evidence="6">
    <location>
        <begin position="86"/>
        <end position="148"/>
    </location>
</feature>
<dbReference type="InterPro" id="IPR050951">
    <property type="entry name" value="Retrovirus_Pol_polyprotein"/>
</dbReference>
<dbReference type="EMBL" id="CR855077">
    <property type="protein sequence ID" value="CAH66269.1"/>
    <property type="molecule type" value="Genomic_DNA"/>
</dbReference>
<dbReference type="CDD" id="cd09279">
    <property type="entry name" value="RNase_HI_like"/>
    <property type="match status" value="1"/>
</dbReference>
<evidence type="ECO:0000256" key="5">
    <source>
        <dbReference type="ARBA" id="ARBA00023268"/>
    </source>
</evidence>
<keyword evidence="1" id="KW-0808">Transferase</keyword>
<feature type="region of interest" description="Disordered" evidence="6">
    <location>
        <begin position="500"/>
        <end position="535"/>
    </location>
</feature>
<feature type="region of interest" description="Disordered" evidence="6">
    <location>
        <begin position="1747"/>
        <end position="1770"/>
    </location>
</feature>
<evidence type="ECO:0000256" key="2">
    <source>
        <dbReference type="ARBA" id="ARBA00022695"/>
    </source>
</evidence>
<evidence type="ECO:0000256" key="1">
    <source>
        <dbReference type="ARBA" id="ARBA00022679"/>
    </source>
</evidence>
<dbReference type="Gene3D" id="1.10.340.70">
    <property type="match status" value="1"/>
</dbReference>
<gene>
    <name evidence="8" type="primary">OSIGBa0136B09.5</name>
</gene>
<name>Q01LU6_ORYSA</name>
<feature type="domain" description="Integrase catalytic" evidence="7">
    <location>
        <begin position="1570"/>
        <end position="1744"/>
    </location>
</feature>
<feature type="region of interest" description="Disordered" evidence="6">
    <location>
        <begin position="824"/>
        <end position="845"/>
    </location>
</feature>
<dbReference type="InterPro" id="IPR001584">
    <property type="entry name" value="Integrase_cat-core"/>
</dbReference>
<dbReference type="PANTHER" id="PTHR37984">
    <property type="entry name" value="PROTEIN CBG26694"/>
    <property type="match status" value="1"/>
</dbReference>
<dbReference type="PROSITE" id="PS50994">
    <property type="entry name" value="INTEGRASE"/>
    <property type="match status" value="1"/>
</dbReference>
<dbReference type="InterPro" id="IPR036397">
    <property type="entry name" value="RNaseH_sf"/>
</dbReference>
<feature type="compositionally biased region" description="Basic and acidic residues" evidence="6">
    <location>
        <begin position="121"/>
        <end position="141"/>
    </location>
</feature>
<evidence type="ECO:0000256" key="3">
    <source>
        <dbReference type="ARBA" id="ARBA00022722"/>
    </source>
</evidence>
<feature type="compositionally biased region" description="Polar residues" evidence="6">
    <location>
        <begin position="86"/>
        <end position="102"/>
    </location>
</feature>
<dbReference type="InterPro" id="IPR000477">
    <property type="entry name" value="RT_dom"/>
</dbReference>
<dbReference type="CDD" id="cd00303">
    <property type="entry name" value="retropepsin_like"/>
    <property type="match status" value="1"/>
</dbReference>
<dbReference type="Gene3D" id="3.30.70.270">
    <property type="match status" value="3"/>
</dbReference>
<keyword evidence="3" id="KW-0540">Nuclease</keyword>
<proteinExistence type="predicted"/>
<dbReference type="InterPro" id="IPR012337">
    <property type="entry name" value="RNaseH-like_sf"/>
</dbReference>
<evidence type="ECO:0000256" key="4">
    <source>
        <dbReference type="ARBA" id="ARBA00022759"/>
    </source>
</evidence>
<dbReference type="Pfam" id="PF00665">
    <property type="entry name" value="rve"/>
    <property type="match status" value="1"/>
</dbReference>
<evidence type="ECO:0000256" key="6">
    <source>
        <dbReference type="SAM" id="MobiDB-lite"/>
    </source>
</evidence>
<dbReference type="Pfam" id="PF00078">
    <property type="entry name" value="RVT_1"/>
    <property type="match status" value="2"/>
</dbReference>
<dbReference type="InterPro" id="IPR043502">
    <property type="entry name" value="DNA/RNA_pol_sf"/>
</dbReference>
<dbReference type="Gene3D" id="3.10.10.10">
    <property type="entry name" value="HIV Type 1 Reverse Transcriptase, subunit A, domain 1"/>
    <property type="match status" value="1"/>
</dbReference>
<dbReference type="Pfam" id="PF17919">
    <property type="entry name" value="RT_RNaseH_2"/>
    <property type="match status" value="1"/>
</dbReference>
<dbReference type="InterPro" id="IPR021109">
    <property type="entry name" value="Peptidase_aspartic_dom_sf"/>
</dbReference>
<dbReference type="Gene3D" id="3.30.420.10">
    <property type="entry name" value="Ribonuclease H-like superfamily/Ribonuclease H"/>
    <property type="match status" value="2"/>
</dbReference>
<keyword evidence="4" id="KW-0255">Endonuclease</keyword>
<organism evidence="8">
    <name type="scientific">Oryza sativa</name>
    <name type="common">Rice</name>
    <dbReference type="NCBI Taxonomy" id="4530"/>
    <lineage>
        <taxon>Eukaryota</taxon>
        <taxon>Viridiplantae</taxon>
        <taxon>Streptophyta</taxon>
        <taxon>Embryophyta</taxon>
        <taxon>Tracheophyta</taxon>
        <taxon>Spermatophyta</taxon>
        <taxon>Magnoliopsida</taxon>
        <taxon>Liliopsida</taxon>
        <taxon>Poales</taxon>
        <taxon>Poaceae</taxon>
        <taxon>BOP clade</taxon>
        <taxon>Oryzoideae</taxon>
        <taxon>Oryzeae</taxon>
        <taxon>Oryzinae</taxon>
        <taxon>Oryza</taxon>
    </lineage>
</organism>
<keyword evidence="4" id="KW-0378">Hydrolase</keyword>
<reference evidence="8" key="2">
    <citation type="submission" date="2004-10" db="EMBL/GenBank/DDBJ databases">
        <title>Chromosome-wide comparison between domesticated rice subspecies indica and japonica.</title>
        <authorList>
            <person name="Han B."/>
        </authorList>
    </citation>
    <scope>NUCLEOTIDE SEQUENCE</scope>
</reference>
<dbReference type="CDD" id="cd01647">
    <property type="entry name" value="RT_LTR"/>
    <property type="match status" value="1"/>
</dbReference>